<evidence type="ECO:0000259" key="4">
    <source>
        <dbReference type="PROSITE" id="PS01124"/>
    </source>
</evidence>
<gene>
    <name evidence="5" type="ORF">FJM67_07070</name>
</gene>
<dbReference type="InterPro" id="IPR020449">
    <property type="entry name" value="Tscrpt_reg_AraC-type_HTH"/>
</dbReference>
<evidence type="ECO:0000256" key="2">
    <source>
        <dbReference type="ARBA" id="ARBA00023125"/>
    </source>
</evidence>
<comment type="caution">
    <text evidence="5">The sequence shown here is derived from an EMBL/GenBank/DDBJ whole genome shotgun (WGS) entry which is preliminary data.</text>
</comment>
<dbReference type="InterPro" id="IPR011051">
    <property type="entry name" value="RmlC_Cupin_sf"/>
</dbReference>
<feature type="domain" description="HTH araC/xylS-type" evidence="4">
    <location>
        <begin position="158"/>
        <end position="261"/>
    </location>
</feature>
<protein>
    <submittedName>
        <fullName evidence="5">Helix-turn-helix transcriptional regulator</fullName>
    </submittedName>
</protein>
<dbReference type="OrthoDB" id="5740883at2"/>
<evidence type="ECO:0000256" key="1">
    <source>
        <dbReference type="ARBA" id="ARBA00023015"/>
    </source>
</evidence>
<keyword evidence="2" id="KW-0238">DNA-binding</keyword>
<keyword evidence="1" id="KW-0805">Transcription regulation</keyword>
<dbReference type="Gene3D" id="1.10.10.60">
    <property type="entry name" value="Homeodomain-like"/>
    <property type="match status" value="1"/>
</dbReference>
<dbReference type="SMART" id="SM00342">
    <property type="entry name" value="HTH_ARAC"/>
    <property type="match status" value="1"/>
</dbReference>
<evidence type="ECO:0000256" key="3">
    <source>
        <dbReference type="ARBA" id="ARBA00023163"/>
    </source>
</evidence>
<evidence type="ECO:0000313" key="5">
    <source>
        <dbReference type="EMBL" id="TPE53408.1"/>
    </source>
</evidence>
<reference evidence="5 6" key="1">
    <citation type="submission" date="2019-06" db="EMBL/GenBank/DDBJ databases">
        <title>A novel bacterium of genus Marinomonas, isolated from coastal sand.</title>
        <authorList>
            <person name="Huang H."/>
            <person name="Mo K."/>
            <person name="Hu Y."/>
        </authorList>
    </citation>
    <scope>NUCLEOTIDE SEQUENCE [LARGE SCALE GENOMIC DNA]</scope>
    <source>
        <strain evidence="5 6">HB171799</strain>
    </source>
</reference>
<dbReference type="PROSITE" id="PS01124">
    <property type="entry name" value="HTH_ARAC_FAMILY_2"/>
    <property type="match status" value="1"/>
</dbReference>
<dbReference type="GO" id="GO:0043565">
    <property type="term" value="F:sequence-specific DNA binding"/>
    <property type="evidence" value="ECO:0007669"/>
    <property type="project" value="InterPro"/>
</dbReference>
<dbReference type="SUPFAM" id="SSF51182">
    <property type="entry name" value="RmlC-like cupins"/>
    <property type="match status" value="1"/>
</dbReference>
<dbReference type="InterPro" id="IPR009057">
    <property type="entry name" value="Homeodomain-like_sf"/>
</dbReference>
<keyword evidence="6" id="KW-1185">Reference proteome</keyword>
<dbReference type="SUPFAM" id="SSF46689">
    <property type="entry name" value="Homeodomain-like"/>
    <property type="match status" value="2"/>
</dbReference>
<accession>A0A501WVG2</accession>
<dbReference type="PANTHER" id="PTHR46796:SF10">
    <property type="entry name" value="TRANSCRIPTIONAL ACTIVATOR FEAR"/>
    <property type="match status" value="1"/>
</dbReference>
<dbReference type="InterPro" id="IPR050204">
    <property type="entry name" value="AraC_XylS_family_regulators"/>
</dbReference>
<dbReference type="AlphaFoldDB" id="A0A501WVG2"/>
<dbReference type="PROSITE" id="PS00041">
    <property type="entry name" value="HTH_ARAC_FAMILY_1"/>
    <property type="match status" value="1"/>
</dbReference>
<dbReference type="InterPro" id="IPR018060">
    <property type="entry name" value="HTH_AraC"/>
</dbReference>
<proteinExistence type="predicted"/>
<dbReference type="Proteomes" id="UP000315901">
    <property type="component" value="Unassembled WGS sequence"/>
</dbReference>
<dbReference type="EMBL" id="VFRR01000010">
    <property type="protein sequence ID" value="TPE53408.1"/>
    <property type="molecule type" value="Genomic_DNA"/>
</dbReference>
<dbReference type="GO" id="GO:0003700">
    <property type="term" value="F:DNA-binding transcription factor activity"/>
    <property type="evidence" value="ECO:0007669"/>
    <property type="project" value="InterPro"/>
</dbReference>
<sequence length="262" mass="28913">MPSCIRHTVIATAQGTHCHEYGQLLFGWQGQMDCELPTTGVRLIRGNFAISPQGMPHGFSGKNEDCALIVVDLHHQDPLLQLIEEQTQTNLAELLLNTPPQGKLAADMLPLLEFAAKRLTNATPTQQQRLSQQLLPMLLGELVTMKEWAPNLRATLQQRLDVSALEHIARQHPGDTISNGTLAAYFNLSESHFYALCQQQLGCSPQKYLLRCRLQMAREALLNTSIPVAVLASEFGFASTSAFSRAYKKHMGVSPAQTRQGG</sequence>
<dbReference type="PRINTS" id="PR00032">
    <property type="entry name" value="HTHARAC"/>
</dbReference>
<dbReference type="RefSeq" id="WP_140588083.1">
    <property type="nucleotide sequence ID" value="NZ_VFRR01000010.1"/>
</dbReference>
<dbReference type="Pfam" id="PF12833">
    <property type="entry name" value="HTH_18"/>
    <property type="match status" value="1"/>
</dbReference>
<name>A0A501WVG2_9GAMM</name>
<keyword evidence="3" id="KW-0804">Transcription</keyword>
<evidence type="ECO:0000313" key="6">
    <source>
        <dbReference type="Proteomes" id="UP000315901"/>
    </source>
</evidence>
<organism evidence="5 6">
    <name type="scientific">Maribrevibacterium harenarium</name>
    <dbReference type="NCBI Taxonomy" id="2589817"/>
    <lineage>
        <taxon>Bacteria</taxon>
        <taxon>Pseudomonadati</taxon>
        <taxon>Pseudomonadota</taxon>
        <taxon>Gammaproteobacteria</taxon>
        <taxon>Oceanospirillales</taxon>
        <taxon>Oceanospirillaceae</taxon>
        <taxon>Maribrevibacterium</taxon>
    </lineage>
</organism>
<dbReference type="InterPro" id="IPR018062">
    <property type="entry name" value="HTH_AraC-typ_CS"/>
</dbReference>
<dbReference type="PANTHER" id="PTHR46796">
    <property type="entry name" value="HTH-TYPE TRANSCRIPTIONAL ACTIVATOR RHAS-RELATED"/>
    <property type="match status" value="1"/>
</dbReference>